<feature type="compositionally biased region" description="Basic and acidic residues" evidence="1">
    <location>
        <begin position="332"/>
        <end position="344"/>
    </location>
</feature>
<accession>A0A6C0IXU1</accession>
<sequence>MSITRLSNIDQFRYICGNVSPDINIKIRACDFSVNTKSAFLQCDGYTKIYTQWYMSHSAYTIKQGGGNDTAIYHEVDEQNNAVYKEPVICYTMPNINNIDELFEKKYEIVKIVGKVQNSICKIHLFCDENQVEELLAKITNDIDMTELTYTQKAQRICKTFIGLPIGYVIGTALQLISCSVLCISGNWSSNYYQGVELLSYRTGLNMNKRLIVLTKHIWKNNKICCDKLLYSHNTSDINDHELYNNYDNHKLLLKKVEDMELLTRFDKHAIINNQNVKDIQQELLNNIYPEDEQLRNNELKRIQDIKFVLRPDDIEKYVVTNQSNTTYENNQEEKEQEEQYKEQ</sequence>
<dbReference type="AlphaFoldDB" id="A0A6C0IXU1"/>
<organism evidence="2">
    <name type="scientific">viral metagenome</name>
    <dbReference type="NCBI Taxonomy" id="1070528"/>
    <lineage>
        <taxon>unclassified sequences</taxon>
        <taxon>metagenomes</taxon>
        <taxon>organismal metagenomes</taxon>
    </lineage>
</organism>
<protein>
    <submittedName>
        <fullName evidence="2">Uncharacterized protein</fullName>
    </submittedName>
</protein>
<evidence type="ECO:0000256" key="1">
    <source>
        <dbReference type="SAM" id="MobiDB-lite"/>
    </source>
</evidence>
<dbReference type="EMBL" id="MN740255">
    <property type="protein sequence ID" value="QHT96293.1"/>
    <property type="molecule type" value="Genomic_DNA"/>
</dbReference>
<evidence type="ECO:0000313" key="2">
    <source>
        <dbReference type="EMBL" id="QHT96293.1"/>
    </source>
</evidence>
<name>A0A6C0IXU1_9ZZZZ</name>
<feature type="region of interest" description="Disordered" evidence="1">
    <location>
        <begin position="324"/>
        <end position="344"/>
    </location>
</feature>
<proteinExistence type="predicted"/>
<reference evidence="2" key="1">
    <citation type="journal article" date="2020" name="Nature">
        <title>Giant virus diversity and host interactions through global metagenomics.</title>
        <authorList>
            <person name="Schulz F."/>
            <person name="Roux S."/>
            <person name="Paez-Espino D."/>
            <person name="Jungbluth S."/>
            <person name="Walsh D.A."/>
            <person name="Denef V.J."/>
            <person name="McMahon K.D."/>
            <person name="Konstantinidis K.T."/>
            <person name="Eloe-Fadrosh E.A."/>
            <person name="Kyrpides N.C."/>
            <person name="Woyke T."/>
        </authorList>
    </citation>
    <scope>NUCLEOTIDE SEQUENCE</scope>
    <source>
        <strain evidence="2">GVMAG-M-3300024302-11</strain>
    </source>
</reference>